<evidence type="ECO:0000313" key="2">
    <source>
        <dbReference type="Proteomes" id="UP001060215"/>
    </source>
</evidence>
<protein>
    <submittedName>
        <fullName evidence="1">Protein TIFY 8</fullName>
    </submittedName>
</protein>
<evidence type="ECO:0000313" key="1">
    <source>
        <dbReference type="EMBL" id="KAI7987097.1"/>
    </source>
</evidence>
<dbReference type="Proteomes" id="UP001060215">
    <property type="component" value="Chromosome 14"/>
</dbReference>
<accession>A0ACC0FG53</accession>
<dbReference type="EMBL" id="CM045771">
    <property type="protein sequence ID" value="KAI7987097.1"/>
    <property type="molecule type" value="Genomic_DNA"/>
</dbReference>
<reference evidence="1 2" key="1">
    <citation type="journal article" date="2022" name="Plant J.">
        <title>Chromosome-level genome of Camellia lanceoleosa provides a valuable resource for understanding genome evolution and self-incompatibility.</title>
        <authorList>
            <person name="Gong W."/>
            <person name="Xiao S."/>
            <person name="Wang L."/>
            <person name="Liao Z."/>
            <person name="Chang Y."/>
            <person name="Mo W."/>
            <person name="Hu G."/>
            <person name="Li W."/>
            <person name="Zhao G."/>
            <person name="Zhu H."/>
            <person name="Hu X."/>
            <person name="Ji K."/>
            <person name="Xiang X."/>
            <person name="Song Q."/>
            <person name="Yuan D."/>
            <person name="Jin S."/>
            <person name="Zhang L."/>
        </authorList>
    </citation>
    <scope>NUCLEOTIDE SEQUENCE [LARGE SCALE GENOMIC DNA]</scope>
    <source>
        <strain evidence="1">SQ_2022a</strain>
    </source>
</reference>
<organism evidence="1 2">
    <name type="scientific">Camellia lanceoleosa</name>
    <dbReference type="NCBI Taxonomy" id="1840588"/>
    <lineage>
        <taxon>Eukaryota</taxon>
        <taxon>Viridiplantae</taxon>
        <taxon>Streptophyta</taxon>
        <taxon>Embryophyta</taxon>
        <taxon>Tracheophyta</taxon>
        <taxon>Spermatophyta</taxon>
        <taxon>Magnoliopsida</taxon>
        <taxon>eudicotyledons</taxon>
        <taxon>Gunneridae</taxon>
        <taxon>Pentapetalae</taxon>
        <taxon>asterids</taxon>
        <taxon>Ericales</taxon>
        <taxon>Theaceae</taxon>
        <taxon>Camellia</taxon>
    </lineage>
</organism>
<name>A0ACC0FG53_9ERIC</name>
<proteinExistence type="predicted"/>
<keyword evidence="2" id="KW-1185">Reference proteome</keyword>
<sequence>MAVLLLMMMMAQRESNAKNTTDEVKPAIFHDFLGRSCASDSSPAATVKPGVGGDGRVSEASLAASASVGGSSGGGRGPISATSDLGSERQVANHFEGVPFYGPRSDLTGTEMSNRFAGNKRSNSDSAFTGSSRDGFPQAGPESFDGLHLMKILRNAGGERPRHSHDEAMFFGTHPMRPTPTSRVLQPPTRSRTDASGSKWERAIPLNVGPSMQYPPRVGQVATFGGQVPSNRFKDANLGPSAISQAAADEGSRTGIKGSGILSSINASSGVSDRNPSGVLLPGSKQKSGTHNSEPESLTPRPSQHGSISSSRQMTIFYGGQAHVFDDVHPNKADVIMALAGSNGGSWSTTFVPNSTAPVPGESYIPSGEKETGMASNFASSREFQRRLSMTGTSNHGFGSGDQISVPPGSHQGSTKAKDGKAPVQAETRTEGKQERVD</sequence>
<comment type="caution">
    <text evidence="1">The sequence shown here is derived from an EMBL/GenBank/DDBJ whole genome shotgun (WGS) entry which is preliminary data.</text>
</comment>
<gene>
    <name evidence="1" type="ORF">LOK49_LG13G02473</name>
</gene>